<feature type="domain" description="Dystroglycan-type cadherin-like" evidence="4">
    <location>
        <begin position="1077"/>
        <end position="1188"/>
    </location>
</feature>
<organism evidence="5 6">
    <name type="scientific">Cellulomonas edaphi</name>
    <dbReference type="NCBI Taxonomy" id="3053468"/>
    <lineage>
        <taxon>Bacteria</taxon>
        <taxon>Bacillati</taxon>
        <taxon>Actinomycetota</taxon>
        <taxon>Actinomycetes</taxon>
        <taxon>Micrococcales</taxon>
        <taxon>Cellulomonadaceae</taxon>
        <taxon>Cellulomonas</taxon>
    </lineage>
</organism>
<dbReference type="RefSeq" id="WP_289447583.1">
    <property type="nucleotide sequence ID" value="NZ_JAUCGR010000003.1"/>
</dbReference>
<feature type="region of interest" description="Disordered" evidence="1">
    <location>
        <begin position="1357"/>
        <end position="1387"/>
    </location>
</feature>
<evidence type="ECO:0000256" key="1">
    <source>
        <dbReference type="SAM" id="MobiDB-lite"/>
    </source>
</evidence>
<dbReference type="Proteomes" id="UP001321453">
    <property type="component" value="Unassembled WGS sequence"/>
</dbReference>
<evidence type="ECO:0000256" key="3">
    <source>
        <dbReference type="SAM" id="SignalP"/>
    </source>
</evidence>
<evidence type="ECO:0000313" key="6">
    <source>
        <dbReference type="Proteomes" id="UP001321453"/>
    </source>
</evidence>
<dbReference type="InterPro" id="IPR006644">
    <property type="entry name" value="Cadg"/>
</dbReference>
<name>A0ABT7S937_9CELL</name>
<feature type="transmembrane region" description="Helical" evidence="2">
    <location>
        <begin position="1483"/>
        <end position="1503"/>
    </location>
</feature>
<dbReference type="SMART" id="SM00736">
    <property type="entry name" value="CADG"/>
    <property type="match status" value="2"/>
</dbReference>
<protein>
    <submittedName>
        <fullName evidence="5">Ig domain-containing protein</fullName>
    </submittedName>
</protein>
<dbReference type="SUPFAM" id="SSF49313">
    <property type="entry name" value="Cadherin-like"/>
    <property type="match status" value="5"/>
</dbReference>
<keyword evidence="2" id="KW-0812">Transmembrane</keyword>
<proteinExistence type="predicted"/>
<evidence type="ECO:0000313" key="5">
    <source>
        <dbReference type="EMBL" id="MDM7832137.1"/>
    </source>
</evidence>
<dbReference type="InterPro" id="IPR013783">
    <property type="entry name" value="Ig-like_fold"/>
</dbReference>
<feature type="signal peptide" evidence="3">
    <location>
        <begin position="1"/>
        <end position="20"/>
    </location>
</feature>
<sequence length="1510" mass="148707">MAAGLVLGAGLSAAALPAAAADPVGFTIDDFNGHSMGPRTVPATSDWTCEPSQGSSVVVSGGQMRVTMPGRYTPGNSACAIAGTWVDWTPANPVDITNGHTVDRIVMKYQDVQPQRDGNPISFGIQVTDVNGRTGTAGGLARGKEDNFLSVRYAADPANPADPAWLAPAWNQPLPDLTQIRTLRLTVSGTLQDTTTAVTFTSLGFVMNEPTYEQPAIPDPGPWVFPVSTTTTRTLDVTGFPEPNVSISGGPAWLTGSSVKGDHQSRLTVSGSPTAYADTTVHVHATVTDSLVADRDIRVVVPSPVTFTPASSPATTVGAPGPVTLGTVASTPVAAATLTSGLPSGTALRVRNGTLELTGTPTAGGTYTVVTTLDSGFATKQVSVPVTVATPPTVAATADLELVRGVAVSPVDIAVGGVPAPSVLVAGLPGGLTTTRTGTGVRITGTPAADGTSTVTVTAHNTAGDASRTFGVLVGTPAALTAPADATLRAGVPVRIPLALTGYPLPTVVPDGLPAGLRVSVDAGETVIDGTPTSAAAGTGTVHLTPSNTFGTGSAVTFGYTVEAPPVLTGPSTVDAHVGSPLAAAYAATGYPVPTLTLTAVDGGAAAIPAGVTVEDGVPGALTLSGTPSSTGTTTVRITADNGVGLPVSRDVTLRSLLTPSFGDATPTIVARAGRPTSLTLDVRGYERPSLSVSGTLPAWLAFDAATGTFSGTPSAADEGDAGPFTITATNGSGATTATLAVRVTTPASLDVTAPDGHATAGAALPTTRIGSVGGFPRPIVTATGLPTGVAVVTDPDGTVRLTGTPLGAGGPFVAQLTARNGVDEDAQATVGWSVWSIPSIDVASSVTLPVGVEAEVPVAVSGYPAPIRVASPALPSGLRFDPVTGSVVGTPDVPGTYSVDLRAENGLGSSPATTVRILVSAEPAFAPAPTTTHLRLGAVVDSTVGGFAGHPTPSVSFSGLPAGLEAAADGGAIHLSGTPTVAGPAQVTVTLSSSAGSTSTSWTVVVDDAARISAPASLSAHLGTALVPAPVSVTGYPVPRVTATGLPAGLRLSDEGDGLAIVGTPTVSGHFTAELTAHNGIDADARSTVEVDVLAPPVLEQPTGTVTFPAGATSTLTVEATGHPAPTLSVTDLPAWLTFDPATGTFTGTPDASDAGPVDPITVEATNNQGSDTAVVRLAVSAPPGAADDHGATTVTAGARVDALLTTVSGYPVPTVSATGLPAGLTITQDAHEVRLTGSTREQGNHAVTLTVGNGIGTAVVVPWTVTVQSQPAMSVEPTVTVALGSSVAVEVAATGFPTPTVVATGLPAGVTWVPGTGGGRLTGTPAAVGSSRVTLTASNGVGQDATATVTLVVTAPVDEGTDPGTDPGTEPGTDPTTEPGSDPARITLSTGSVEAGGSIHVDGGGFAAGEKVDVVLHSTPTLLVSTHADADGTVHTSAVIPASTPVGTHTVVVRGASGASASATLHVLAAGDSLAGTGATLAGPALLGALTVLLGVGAVVLRARRRTV</sequence>
<evidence type="ECO:0000256" key="2">
    <source>
        <dbReference type="SAM" id="Phobius"/>
    </source>
</evidence>
<evidence type="ECO:0000259" key="4">
    <source>
        <dbReference type="SMART" id="SM00736"/>
    </source>
</evidence>
<dbReference type="InterPro" id="IPR015919">
    <property type="entry name" value="Cadherin-like_sf"/>
</dbReference>
<accession>A0ABT7S937</accession>
<keyword evidence="2" id="KW-0472">Membrane</keyword>
<comment type="caution">
    <text evidence="5">The sequence shown here is derived from an EMBL/GenBank/DDBJ whole genome shotgun (WGS) entry which is preliminary data.</text>
</comment>
<feature type="compositionally biased region" description="Low complexity" evidence="1">
    <location>
        <begin position="1357"/>
        <end position="1385"/>
    </location>
</feature>
<keyword evidence="3" id="KW-0732">Signal</keyword>
<reference evidence="5 6" key="1">
    <citation type="submission" date="2023-06" db="EMBL/GenBank/DDBJ databases">
        <title>Cellulomonas sp. MW9 Whole genome sequence.</title>
        <authorList>
            <person name="Park S."/>
        </authorList>
    </citation>
    <scope>NUCLEOTIDE SEQUENCE [LARGE SCALE GENOMIC DNA]</scope>
    <source>
        <strain evidence="5 6">MW9</strain>
    </source>
</reference>
<feature type="chain" id="PRO_5046627198" evidence="3">
    <location>
        <begin position="21"/>
        <end position="1510"/>
    </location>
</feature>
<keyword evidence="2" id="KW-1133">Transmembrane helix</keyword>
<feature type="domain" description="Dystroglycan-type cadherin-like" evidence="4">
    <location>
        <begin position="657"/>
        <end position="753"/>
    </location>
</feature>
<dbReference type="EMBL" id="JAUCGR010000003">
    <property type="protein sequence ID" value="MDM7832137.1"/>
    <property type="molecule type" value="Genomic_DNA"/>
</dbReference>
<gene>
    <name evidence="5" type="ORF">QRT05_12395</name>
</gene>
<dbReference type="Gene3D" id="2.60.40.10">
    <property type="entry name" value="Immunoglobulins"/>
    <property type="match status" value="9"/>
</dbReference>
<keyword evidence="6" id="KW-1185">Reference proteome</keyword>
<dbReference type="Pfam" id="PF05345">
    <property type="entry name" value="He_PIG"/>
    <property type="match status" value="4"/>
</dbReference>